<reference evidence="1 2" key="1">
    <citation type="journal article" date="2016" name="Front. Microbiol.">
        <title>Genomic Resource of Rice Seed Associated Bacteria.</title>
        <authorList>
            <person name="Midha S."/>
            <person name="Bansal K."/>
            <person name="Sharma S."/>
            <person name="Kumar N."/>
            <person name="Patil P.P."/>
            <person name="Chaudhry V."/>
            <person name="Patil P.B."/>
        </authorList>
    </citation>
    <scope>NUCLEOTIDE SEQUENCE [LARGE SCALE GENOMIC DNA]</scope>
    <source>
        <strain evidence="1 2">NS331</strain>
    </source>
</reference>
<dbReference type="OrthoDB" id="8814030at2"/>
<dbReference type="AlphaFoldDB" id="A0A147GWB9"/>
<dbReference type="Proteomes" id="UP000072741">
    <property type="component" value="Unassembled WGS sequence"/>
</dbReference>
<organism evidence="1 2">
    <name type="scientific">Pseudacidovorax intermedius</name>
    <dbReference type="NCBI Taxonomy" id="433924"/>
    <lineage>
        <taxon>Bacteria</taxon>
        <taxon>Pseudomonadati</taxon>
        <taxon>Pseudomonadota</taxon>
        <taxon>Betaproteobacteria</taxon>
        <taxon>Burkholderiales</taxon>
        <taxon>Comamonadaceae</taxon>
        <taxon>Pseudacidovorax</taxon>
    </lineage>
</organism>
<gene>
    <name evidence="1" type="ORF">NS331_11000</name>
</gene>
<accession>A0A147GWB9</accession>
<comment type="caution">
    <text evidence="1">The sequence shown here is derived from an EMBL/GenBank/DDBJ whole genome shotgun (WGS) entry which is preliminary data.</text>
</comment>
<keyword evidence="2" id="KW-1185">Reference proteome</keyword>
<proteinExistence type="predicted"/>
<evidence type="ECO:0000313" key="1">
    <source>
        <dbReference type="EMBL" id="KTT21884.1"/>
    </source>
</evidence>
<evidence type="ECO:0000313" key="2">
    <source>
        <dbReference type="Proteomes" id="UP000072741"/>
    </source>
</evidence>
<protein>
    <submittedName>
        <fullName evidence="1">Uncharacterized protein</fullName>
    </submittedName>
</protein>
<sequence>MPAIHIERPRLAWIKRRARRLMRFYGIDRRMAIADAHRDYIDFVLPGGAHLTAVRGGRS</sequence>
<dbReference type="EMBL" id="LDSL01000064">
    <property type="protein sequence ID" value="KTT21884.1"/>
    <property type="molecule type" value="Genomic_DNA"/>
</dbReference>
<name>A0A147GWB9_9BURK</name>